<dbReference type="Gene3D" id="3.40.190.290">
    <property type="match status" value="1"/>
</dbReference>
<dbReference type="SUPFAM" id="SSF46785">
    <property type="entry name" value="Winged helix' DNA-binding domain"/>
    <property type="match status" value="1"/>
</dbReference>
<dbReference type="EMBL" id="MDTU01000001">
    <property type="protein sequence ID" value="ODN43993.1"/>
    <property type="molecule type" value="Genomic_DNA"/>
</dbReference>
<keyword evidence="2" id="KW-0805">Transcription regulation</keyword>
<keyword evidence="4" id="KW-0804">Transcription</keyword>
<evidence type="ECO:0000256" key="1">
    <source>
        <dbReference type="ARBA" id="ARBA00009437"/>
    </source>
</evidence>
<dbReference type="SUPFAM" id="SSF53850">
    <property type="entry name" value="Periplasmic binding protein-like II"/>
    <property type="match status" value="1"/>
</dbReference>
<dbReference type="Pfam" id="PF03466">
    <property type="entry name" value="LysR_substrate"/>
    <property type="match status" value="1"/>
</dbReference>
<accession>A0ABX3A554</accession>
<gene>
    <name evidence="6" type="ORF">BGC07_03515</name>
</gene>
<feature type="domain" description="HTH lysR-type" evidence="5">
    <location>
        <begin position="1"/>
        <end position="20"/>
    </location>
</feature>
<reference evidence="6 7" key="1">
    <citation type="submission" date="2016-08" db="EMBL/GenBank/DDBJ databases">
        <title>Draft genome sequence of Candidatus Piscirickettsia litoralis, from seawater.</title>
        <authorList>
            <person name="Wan X."/>
            <person name="Lee A.J."/>
            <person name="Hou S."/>
            <person name="Donachie S.P."/>
        </authorList>
    </citation>
    <scope>NUCLEOTIDE SEQUENCE [LARGE SCALE GENOMIC DNA]</scope>
    <source>
        <strain evidence="6 7">Y2</strain>
    </source>
</reference>
<evidence type="ECO:0000256" key="2">
    <source>
        <dbReference type="ARBA" id="ARBA00023015"/>
    </source>
</evidence>
<evidence type="ECO:0000259" key="5">
    <source>
        <dbReference type="PROSITE" id="PS50931"/>
    </source>
</evidence>
<dbReference type="PROSITE" id="PS50931">
    <property type="entry name" value="HTH_LYSR"/>
    <property type="match status" value="1"/>
</dbReference>
<evidence type="ECO:0000256" key="3">
    <source>
        <dbReference type="ARBA" id="ARBA00023125"/>
    </source>
</evidence>
<name>A0ABX3A554_9GAMM</name>
<proteinExistence type="inferred from homology"/>
<dbReference type="InterPro" id="IPR050950">
    <property type="entry name" value="HTH-type_LysR_regulators"/>
</dbReference>
<evidence type="ECO:0000256" key="4">
    <source>
        <dbReference type="ARBA" id="ARBA00023163"/>
    </source>
</evidence>
<comment type="caution">
    <text evidence="6">The sequence shown here is derived from an EMBL/GenBank/DDBJ whole genome shotgun (WGS) entry which is preliminary data.</text>
</comment>
<dbReference type="InterPro" id="IPR000847">
    <property type="entry name" value="LysR_HTH_N"/>
</dbReference>
<dbReference type="InterPro" id="IPR036390">
    <property type="entry name" value="WH_DNA-bd_sf"/>
</dbReference>
<dbReference type="InterPro" id="IPR036388">
    <property type="entry name" value="WH-like_DNA-bd_sf"/>
</dbReference>
<protein>
    <submittedName>
        <fullName evidence="6">LysR family transcriptional regulator</fullName>
    </submittedName>
</protein>
<dbReference type="CDD" id="cd05466">
    <property type="entry name" value="PBP2_LTTR_substrate"/>
    <property type="match status" value="1"/>
</dbReference>
<evidence type="ECO:0000313" key="7">
    <source>
        <dbReference type="Proteomes" id="UP000094329"/>
    </source>
</evidence>
<organism evidence="6 7">
    <name type="scientific">Piscirickettsia litoralis</name>
    <dbReference type="NCBI Taxonomy" id="1891921"/>
    <lineage>
        <taxon>Bacteria</taxon>
        <taxon>Pseudomonadati</taxon>
        <taxon>Pseudomonadota</taxon>
        <taxon>Gammaproteobacteria</taxon>
        <taxon>Thiotrichales</taxon>
        <taxon>Piscirickettsiaceae</taxon>
        <taxon>Piscirickettsia</taxon>
    </lineage>
</organism>
<sequence>MENQFNTKLFERIGHRVVLTDAGCAFLPHARAIYAEWQDANHKIASFSDRVRGTLIIGCNNHIATHRLPSLLKTYKDQFPEVDYNFVFRTSNEVIDLVENHQVELGFTSLPREIPMDIAVRKVWKNDMRVVLSASHPFFKRKNDIISRLSNIPLISPEKLNIYHDILEDIRKYYSINSKIISNINMLETIRKMVEAEIGWSIFPKHLIDDKLREIPFMKKRFYADLACISHKKRELSRPAKEMINCINIIIKNNPTKQSKNYNIFTSILII</sequence>
<dbReference type="PANTHER" id="PTHR30419:SF8">
    <property type="entry name" value="NITROGEN ASSIMILATION TRANSCRIPTIONAL ACTIVATOR-RELATED"/>
    <property type="match status" value="1"/>
</dbReference>
<dbReference type="InterPro" id="IPR005119">
    <property type="entry name" value="LysR_subst-bd"/>
</dbReference>
<dbReference type="PANTHER" id="PTHR30419">
    <property type="entry name" value="HTH-TYPE TRANSCRIPTIONAL REGULATOR YBHD"/>
    <property type="match status" value="1"/>
</dbReference>
<evidence type="ECO:0000313" key="6">
    <source>
        <dbReference type="EMBL" id="ODN43993.1"/>
    </source>
</evidence>
<dbReference type="Gene3D" id="1.10.10.10">
    <property type="entry name" value="Winged helix-like DNA-binding domain superfamily/Winged helix DNA-binding domain"/>
    <property type="match status" value="1"/>
</dbReference>
<dbReference type="Proteomes" id="UP000094329">
    <property type="component" value="Unassembled WGS sequence"/>
</dbReference>
<keyword evidence="3" id="KW-0238">DNA-binding</keyword>
<keyword evidence="7" id="KW-1185">Reference proteome</keyword>
<comment type="similarity">
    <text evidence="1">Belongs to the LysR transcriptional regulatory family.</text>
</comment>